<geneLocation type="plasmid" evidence="3">
    <name>pLG</name>
</geneLocation>
<keyword evidence="2" id="KW-1133">Transmembrane helix</keyword>
<dbReference type="AlphaFoldDB" id="Q7WYL8"/>
<protein>
    <submittedName>
        <fullName evidence="3">LP1G.03</fullName>
    </submittedName>
</protein>
<feature type="transmembrane region" description="Helical" evidence="2">
    <location>
        <begin position="63"/>
        <end position="84"/>
    </location>
</feature>
<reference evidence="3" key="2">
    <citation type="journal article" date="2007" name="Plasmid">
        <title>Characterization of a cryptic plasmid from Bacillus sphaericus strain LP1-G.</title>
        <authorList>
            <person name="Wu E."/>
            <person name="Jun L."/>
            <person name="Yuan Y."/>
            <person name="Yan J."/>
            <person name="Berry C."/>
            <person name="Yuan Z."/>
        </authorList>
    </citation>
    <scope>NUCLEOTIDE SEQUENCE</scope>
    <source>
        <plasmid evidence="3">pLG</plasmid>
    </source>
</reference>
<reference evidence="3" key="1">
    <citation type="submission" date="2003-06" db="EMBL/GenBank/DDBJ databases">
        <title>Nucleotide sequence and replication properties of Bacillus sphaericus cryptic plasmid pLG.</title>
        <authorList>
            <person name="Liang J."/>
            <person name="Yuan Z."/>
            <person name="Yang Y."/>
            <person name="Xue J."/>
            <person name="Berry C."/>
            <person name="Cai Q."/>
        </authorList>
    </citation>
    <scope>NUCLEOTIDE SEQUENCE</scope>
    <source>
        <plasmid evidence="3">pLG</plasmid>
    </source>
</reference>
<evidence type="ECO:0000313" key="3">
    <source>
        <dbReference type="EMBL" id="AAP86230.1"/>
    </source>
</evidence>
<keyword evidence="2" id="KW-0812">Transmembrane</keyword>
<keyword evidence="3" id="KW-0614">Plasmid</keyword>
<proteinExistence type="predicted"/>
<name>Q7WYL8_LYSSH</name>
<dbReference type="RefSeq" id="WP_011154346.1">
    <property type="nucleotide sequence ID" value="NC_005242.1"/>
</dbReference>
<dbReference type="EMBL" id="AY325804">
    <property type="protein sequence ID" value="AAP86230.1"/>
    <property type="molecule type" value="Genomic_DNA"/>
</dbReference>
<sequence>MEEEITPNEKPETPTINEQTNLTPTDDPFTPPDDVTNFIVDGVTDDRTLMGTMLQTVFGNQEIMVFIVSIMVLVTVLIISTDFMRWKERD</sequence>
<feature type="compositionally biased region" description="Low complexity" evidence="1">
    <location>
        <begin position="23"/>
        <end position="32"/>
    </location>
</feature>
<accession>Q7WYL8</accession>
<feature type="region of interest" description="Disordered" evidence="1">
    <location>
        <begin position="1"/>
        <end position="32"/>
    </location>
</feature>
<evidence type="ECO:0000256" key="2">
    <source>
        <dbReference type="SAM" id="Phobius"/>
    </source>
</evidence>
<organism evidence="3">
    <name type="scientific">Lysinibacillus sphaericus</name>
    <name type="common">Bacillus sphaericus</name>
    <dbReference type="NCBI Taxonomy" id="1421"/>
    <lineage>
        <taxon>Bacteria</taxon>
        <taxon>Bacillati</taxon>
        <taxon>Bacillota</taxon>
        <taxon>Bacilli</taxon>
        <taxon>Bacillales</taxon>
        <taxon>Bacillaceae</taxon>
        <taxon>Lysinibacillus</taxon>
    </lineage>
</organism>
<keyword evidence="2" id="KW-0472">Membrane</keyword>
<evidence type="ECO:0000256" key="1">
    <source>
        <dbReference type="SAM" id="MobiDB-lite"/>
    </source>
</evidence>